<keyword evidence="3" id="KW-1185">Reference proteome</keyword>
<feature type="region of interest" description="Disordered" evidence="1">
    <location>
        <begin position="79"/>
        <end position="171"/>
    </location>
</feature>
<reference evidence="2 3" key="1">
    <citation type="submission" date="2024-07" db="EMBL/GenBank/DDBJ databases">
        <title>Chromosome-level genome assembly of the water stick insect Ranatra chinensis (Heteroptera: Nepidae).</title>
        <authorList>
            <person name="Liu X."/>
        </authorList>
    </citation>
    <scope>NUCLEOTIDE SEQUENCE [LARGE SCALE GENOMIC DNA]</scope>
    <source>
        <strain evidence="2">Cailab_2021Rc</strain>
        <tissue evidence="2">Muscle</tissue>
    </source>
</reference>
<evidence type="ECO:0000313" key="2">
    <source>
        <dbReference type="EMBL" id="KAL1137979.1"/>
    </source>
</evidence>
<dbReference type="EMBL" id="JBFDAA010000004">
    <property type="protein sequence ID" value="KAL1137979.1"/>
    <property type="molecule type" value="Genomic_DNA"/>
</dbReference>
<gene>
    <name evidence="2" type="ORF">AAG570_009674</name>
</gene>
<evidence type="ECO:0000256" key="1">
    <source>
        <dbReference type="SAM" id="MobiDB-lite"/>
    </source>
</evidence>
<name>A0ABD0YPR3_9HEMI</name>
<evidence type="ECO:0000313" key="3">
    <source>
        <dbReference type="Proteomes" id="UP001558652"/>
    </source>
</evidence>
<protein>
    <submittedName>
        <fullName evidence="2">Uncharacterized protein</fullName>
    </submittedName>
</protein>
<dbReference type="AlphaFoldDB" id="A0ABD0YPR3"/>
<dbReference type="Proteomes" id="UP001558652">
    <property type="component" value="Unassembled WGS sequence"/>
</dbReference>
<sequence>MELQPTQDIDDLLPCGLTGGGVRVAGEGRLGAAVTQRRRPADIHQAPALATRVPPRKRFLADKSPEVIVKIREALQEVEYPKEDKMGSEPSSAPNSPHKFDKGLNAKRKGPTKRFGGPKTPPTLKPGTETSAPPAGTTRLAQATVETSSTEEIITAATGTSSRVETVREPT</sequence>
<accession>A0ABD0YPR3</accession>
<feature type="compositionally biased region" description="Low complexity" evidence="1">
    <location>
        <begin position="143"/>
        <end position="158"/>
    </location>
</feature>
<comment type="caution">
    <text evidence="2">The sequence shown here is derived from an EMBL/GenBank/DDBJ whole genome shotgun (WGS) entry which is preliminary data.</text>
</comment>
<proteinExistence type="predicted"/>
<feature type="region of interest" description="Disordered" evidence="1">
    <location>
        <begin position="31"/>
        <end position="57"/>
    </location>
</feature>
<organism evidence="2 3">
    <name type="scientific">Ranatra chinensis</name>
    <dbReference type="NCBI Taxonomy" id="642074"/>
    <lineage>
        <taxon>Eukaryota</taxon>
        <taxon>Metazoa</taxon>
        <taxon>Ecdysozoa</taxon>
        <taxon>Arthropoda</taxon>
        <taxon>Hexapoda</taxon>
        <taxon>Insecta</taxon>
        <taxon>Pterygota</taxon>
        <taxon>Neoptera</taxon>
        <taxon>Paraneoptera</taxon>
        <taxon>Hemiptera</taxon>
        <taxon>Heteroptera</taxon>
        <taxon>Panheteroptera</taxon>
        <taxon>Nepomorpha</taxon>
        <taxon>Nepidae</taxon>
        <taxon>Ranatrinae</taxon>
        <taxon>Ranatra</taxon>
    </lineage>
</organism>